<organism evidence="5 6">
    <name type="scientific">Aspergillus cristatus</name>
    <name type="common">Chinese Fuzhuan brick tea-fermentation fungus</name>
    <name type="synonym">Eurotium cristatum</name>
    <dbReference type="NCBI Taxonomy" id="573508"/>
    <lineage>
        <taxon>Eukaryota</taxon>
        <taxon>Fungi</taxon>
        <taxon>Dikarya</taxon>
        <taxon>Ascomycota</taxon>
        <taxon>Pezizomycotina</taxon>
        <taxon>Eurotiomycetes</taxon>
        <taxon>Eurotiomycetidae</taxon>
        <taxon>Eurotiales</taxon>
        <taxon>Aspergillaceae</taxon>
        <taxon>Aspergillus</taxon>
        <taxon>Aspergillus subgen. Aspergillus</taxon>
    </lineage>
</organism>
<dbReference type="GO" id="GO:0030246">
    <property type="term" value="F:carbohydrate binding"/>
    <property type="evidence" value="ECO:0007669"/>
    <property type="project" value="InterPro"/>
</dbReference>
<dbReference type="FunFam" id="2.70.98.10:FF:000014">
    <property type="entry name" value="Aldose 1-epimerase, putative"/>
    <property type="match status" value="1"/>
</dbReference>
<dbReference type="Gene3D" id="2.70.98.10">
    <property type="match status" value="1"/>
</dbReference>
<dbReference type="InterPro" id="IPR047215">
    <property type="entry name" value="Galactose_mutarotase-like"/>
</dbReference>
<dbReference type="InterPro" id="IPR014718">
    <property type="entry name" value="GH-type_carb-bd"/>
</dbReference>
<gene>
    <name evidence="5" type="ORF">SI65_09674</name>
</gene>
<dbReference type="EMBL" id="JXNT01000020">
    <property type="protein sequence ID" value="ODM14922.1"/>
    <property type="molecule type" value="Genomic_DNA"/>
</dbReference>
<dbReference type="SUPFAM" id="SSF74650">
    <property type="entry name" value="Galactose mutarotase-like"/>
    <property type="match status" value="1"/>
</dbReference>
<comment type="caution">
    <text evidence="5">The sequence shown here is derived from an EMBL/GenBank/DDBJ whole genome shotgun (WGS) entry which is preliminary data.</text>
</comment>
<evidence type="ECO:0000313" key="6">
    <source>
        <dbReference type="Proteomes" id="UP000094569"/>
    </source>
</evidence>
<protein>
    <recommendedName>
        <fullName evidence="7">Aldose 1-epimerase</fullName>
    </recommendedName>
</protein>
<dbReference type="AlphaFoldDB" id="A0A1E3B1V6"/>
<dbReference type="Proteomes" id="UP000094569">
    <property type="component" value="Unassembled WGS sequence"/>
</dbReference>
<dbReference type="OrthoDB" id="274691at2759"/>
<keyword evidence="4" id="KW-0472">Membrane</keyword>
<dbReference type="GO" id="GO:0004034">
    <property type="term" value="F:aldose 1-epimerase activity"/>
    <property type="evidence" value="ECO:0007669"/>
    <property type="project" value="TreeGrafter"/>
</dbReference>
<dbReference type="GO" id="GO:0033499">
    <property type="term" value="P:galactose catabolic process via UDP-galactose, Leloir pathway"/>
    <property type="evidence" value="ECO:0007669"/>
    <property type="project" value="TreeGrafter"/>
</dbReference>
<proteinExistence type="inferred from homology"/>
<name>A0A1E3B1V6_ASPCR</name>
<keyword evidence="4" id="KW-1133">Transmembrane helix</keyword>
<dbReference type="Pfam" id="PF01263">
    <property type="entry name" value="Aldose_epim"/>
    <property type="match status" value="1"/>
</dbReference>
<dbReference type="VEuPathDB" id="FungiDB:SI65_09674"/>
<sequence length="464" mass="50672">MLLDPPPSSSRSRIPRLLGALLCPARFSPRVLFLYCFIFFTVTVLLGIRMHVGSYLSTVLYGLPVLAQAQSSVTLSAAPSSNTAESEPAVDPFKAYTIKAENITATLIPYGARLTSVLVPDRDGNQQDIVLGYDDPRDYLKDTETSHTYFGAVVGRYANRIRNGTFALNGEEYEIPRNENGLNALHGGYVGYDQRNWTVTTYSESTVTFTLLDRGFEGFPGDVVTHATFTVDNNRTPDNPDGLPLLTTKLVSLALTEKTPIMLSNHIYWNLNAFKEENILDDTFLQLPLSKRFVGTDGLLIPNGTILDVHSAYNGSADFTNGKLVGEDIEDAEGLCGTDCTGYDNCFIIDRPPQSAAQDSLVSILHANSSTTGISLEVKSNQQAVQIYTCPSQNGSIPIKPSQEKRNEGQGASSVNAYGCLVIEPEGWIDGINHPEWGQLPYEVYAPDTAPAINWATYKFGTIA</sequence>
<feature type="transmembrane region" description="Helical" evidence="4">
    <location>
        <begin position="31"/>
        <end position="48"/>
    </location>
</feature>
<dbReference type="InterPro" id="IPR008183">
    <property type="entry name" value="Aldose_1/G6P_1-epimerase"/>
</dbReference>
<evidence type="ECO:0000256" key="2">
    <source>
        <dbReference type="ARBA" id="ARBA00023235"/>
    </source>
</evidence>
<dbReference type="CDD" id="cd09019">
    <property type="entry name" value="galactose_mutarotase_like"/>
    <property type="match status" value="1"/>
</dbReference>
<evidence type="ECO:0000313" key="5">
    <source>
        <dbReference type="EMBL" id="ODM14922.1"/>
    </source>
</evidence>
<evidence type="ECO:0000256" key="1">
    <source>
        <dbReference type="ARBA" id="ARBA00006206"/>
    </source>
</evidence>
<dbReference type="PANTHER" id="PTHR10091:SF6">
    <property type="entry name" value="1-EPIMERASE, PUTATIVE (AFU_ORTHOLOGUE AFUA_3G13240)-RELATED"/>
    <property type="match status" value="1"/>
</dbReference>
<evidence type="ECO:0000256" key="4">
    <source>
        <dbReference type="SAM" id="Phobius"/>
    </source>
</evidence>
<keyword evidence="6" id="KW-1185">Reference proteome</keyword>
<comment type="similarity">
    <text evidence="1">Belongs to the aldose epimerase family.</text>
</comment>
<keyword evidence="2" id="KW-0413">Isomerase</keyword>
<accession>A0A1E3B1V6</accession>
<keyword evidence="4" id="KW-0812">Transmembrane</keyword>
<dbReference type="STRING" id="573508.A0A1E3B1V6"/>
<dbReference type="InterPro" id="IPR011013">
    <property type="entry name" value="Gal_mutarotase_sf_dom"/>
</dbReference>
<dbReference type="GO" id="GO:0006006">
    <property type="term" value="P:glucose metabolic process"/>
    <property type="evidence" value="ECO:0007669"/>
    <property type="project" value="TreeGrafter"/>
</dbReference>
<keyword evidence="3" id="KW-0119">Carbohydrate metabolism</keyword>
<dbReference type="PANTHER" id="PTHR10091">
    <property type="entry name" value="ALDOSE-1-EPIMERASE"/>
    <property type="match status" value="1"/>
</dbReference>
<evidence type="ECO:0008006" key="7">
    <source>
        <dbReference type="Google" id="ProtNLM"/>
    </source>
</evidence>
<evidence type="ECO:0000256" key="3">
    <source>
        <dbReference type="ARBA" id="ARBA00023277"/>
    </source>
</evidence>
<reference evidence="5 6" key="1">
    <citation type="journal article" date="2016" name="BMC Genomics">
        <title>Comparative genomic and transcriptomic analyses of the Fuzhuan brick tea-fermentation fungus Aspergillus cristatus.</title>
        <authorList>
            <person name="Ge Y."/>
            <person name="Wang Y."/>
            <person name="Liu Y."/>
            <person name="Tan Y."/>
            <person name="Ren X."/>
            <person name="Zhang X."/>
            <person name="Hyde K.D."/>
            <person name="Liu Y."/>
            <person name="Liu Z."/>
        </authorList>
    </citation>
    <scope>NUCLEOTIDE SEQUENCE [LARGE SCALE GENOMIC DNA]</scope>
    <source>
        <strain evidence="5 6">GZAAS20.1005</strain>
    </source>
</reference>